<dbReference type="OrthoDB" id="5413281at2759"/>
<dbReference type="InterPro" id="IPR007527">
    <property type="entry name" value="Znf_SWIM"/>
</dbReference>
<keyword evidence="1" id="KW-0863">Zinc-finger</keyword>
<keyword evidence="1" id="KW-0862">Zinc</keyword>
<gene>
    <name evidence="3" type="ORF">NEOLI_001332</name>
</gene>
<evidence type="ECO:0000313" key="3">
    <source>
        <dbReference type="EMBL" id="OLL26728.1"/>
    </source>
</evidence>
<protein>
    <recommendedName>
        <fullName evidence="2">SWIM-type domain-containing protein</fullName>
    </recommendedName>
</protein>
<evidence type="ECO:0000256" key="1">
    <source>
        <dbReference type="PROSITE-ProRule" id="PRU00325"/>
    </source>
</evidence>
<keyword evidence="4" id="KW-1185">Reference proteome</keyword>
<dbReference type="PROSITE" id="PS50966">
    <property type="entry name" value="ZF_SWIM"/>
    <property type="match status" value="1"/>
</dbReference>
<dbReference type="OMA" id="ELHETSC"/>
<comment type="caution">
    <text evidence="3">The sequence shown here is derived from an EMBL/GenBank/DDBJ whole genome shotgun (WGS) entry which is preliminary data.</text>
</comment>
<dbReference type="GO" id="GO:0008270">
    <property type="term" value="F:zinc ion binding"/>
    <property type="evidence" value="ECO:0007669"/>
    <property type="project" value="UniProtKB-KW"/>
</dbReference>
<sequence length="173" mass="19058">MNRMQANPISPPTHSEAIVALIDQVKAKGVALQTRSALIALHFLLPTLFLPALDLLDQSLVGKFSVELENSISSYFVYYVRSTQSNNGLSSRVAYEVRPDVWSCTCPGFVVSAYSLDYESCRNENWGGQIIGSPPLCKHLLACILAERSGEAFKEKVKHSTVTMEELAEYGIS</sequence>
<organism evidence="3 4">
    <name type="scientific">Neolecta irregularis (strain DAH-3)</name>
    <dbReference type="NCBI Taxonomy" id="1198029"/>
    <lineage>
        <taxon>Eukaryota</taxon>
        <taxon>Fungi</taxon>
        <taxon>Dikarya</taxon>
        <taxon>Ascomycota</taxon>
        <taxon>Taphrinomycotina</taxon>
        <taxon>Neolectales</taxon>
        <taxon>Neolectaceae</taxon>
        <taxon>Neolecta</taxon>
    </lineage>
</organism>
<feature type="domain" description="SWIM-type" evidence="2">
    <location>
        <begin position="95"/>
        <end position="148"/>
    </location>
</feature>
<dbReference type="STRING" id="1198029.A0A1U7LVT0"/>
<evidence type="ECO:0000313" key="4">
    <source>
        <dbReference type="Proteomes" id="UP000186594"/>
    </source>
</evidence>
<dbReference type="Proteomes" id="UP000186594">
    <property type="component" value="Unassembled WGS sequence"/>
</dbReference>
<reference evidence="3 4" key="1">
    <citation type="submission" date="2016-04" db="EMBL/GenBank/DDBJ databases">
        <title>Evolutionary innovation and constraint leading to complex multicellularity in the Ascomycota.</title>
        <authorList>
            <person name="Cisse O."/>
            <person name="Nguyen A."/>
            <person name="Hewitt D.A."/>
            <person name="Jedd G."/>
            <person name="Stajich J.E."/>
        </authorList>
    </citation>
    <scope>NUCLEOTIDE SEQUENCE [LARGE SCALE GENOMIC DNA]</scope>
    <source>
        <strain evidence="3 4">DAH-3</strain>
    </source>
</reference>
<proteinExistence type="predicted"/>
<dbReference type="AlphaFoldDB" id="A0A1U7LVT0"/>
<evidence type="ECO:0000259" key="2">
    <source>
        <dbReference type="PROSITE" id="PS50966"/>
    </source>
</evidence>
<keyword evidence="1" id="KW-0479">Metal-binding</keyword>
<name>A0A1U7LVT0_NEOID</name>
<dbReference type="EMBL" id="LXFE01000150">
    <property type="protein sequence ID" value="OLL26728.1"/>
    <property type="molecule type" value="Genomic_DNA"/>
</dbReference>
<accession>A0A1U7LVT0</accession>